<organism evidence="2">
    <name type="scientific">Drosophila persimilis</name>
    <name type="common">Fruit fly</name>
    <dbReference type="NCBI Taxonomy" id="7234"/>
    <lineage>
        <taxon>Eukaryota</taxon>
        <taxon>Metazoa</taxon>
        <taxon>Ecdysozoa</taxon>
        <taxon>Arthropoda</taxon>
        <taxon>Hexapoda</taxon>
        <taxon>Insecta</taxon>
        <taxon>Pterygota</taxon>
        <taxon>Neoptera</taxon>
        <taxon>Endopterygota</taxon>
        <taxon>Diptera</taxon>
        <taxon>Brachycera</taxon>
        <taxon>Muscomorpha</taxon>
        <taxon>Ephydroidea</taxon>
        <taxon>Drosophilidae</taxon>
        <taxon>Drosophila</taxon>
        <taxon>Sophophora</taxon>
    </lineage>
</organism>
<dbReference type="EMBL" id="CH479227">
    <property type="protein sequence ID" value="EDW35320.1"/>
    <property type="molecule type" value="Genomic_DNA"/>
</dbReference>
<dbReference type="Proteomes" id="UP000008744">
    <property type="component" value="Unassembled WGS sequence"/>
</dbReference>
<dbReference type="HOGENOM" id="CLU_2624619_0_0_1"/>
<accession>B4H996</accession>
<keyword evidence="2" id="KW-1185">Reference proteome</keyword>
<reference evidence="1 2" key="1">
    <citation type="journal article" date="2007" name="Nature">
        <title>Evolution of genes and genomes on the Drosophila phylogeny.</title>
        <authorList>
            <consortium name="Drosophila 12 Genomes Consortium"/>
            <person name="Clark A.G."/>
            <person name="Eisen M.B."/>
            <person name="Smith D.R."/>
            <person name="Bergman C.M."/>
            <person name="Oliver B."/>
            <person name="Markow T.A."/>
            <person name="Kaufman T.C."/>
            <person name="Kellis M."/>
            <person name="Gelbart W."/>
            <person name="Iyer V.N."/>
            <person name="Pollard D.A."/>
            <person name="Sackton T.B."/>
            <person name="Larracuente A.M."/>
            <person name="Singh N.D."/>
            <person name="Abad J.P."/>
            <person name="Abt D.N."/>
            <person name="Adryan B."/>
            <person name="Aguade M."/>
            <person name="Akashi H."/>
            <person name="Anderson W.W."/>
            <person name="Aquadro C.F."/>
            <person name="Ardell D.H."/>
            <person name="Arguello R."/>
            <person name="Artieri C.G."/>
            <person name="Barbash D.A."/>
            <person name="Barker D."/>
            <person name="Barsanti P."/>
            <person name="Batterham P."/>
            <person name="Batzoglou S."/>
            <person name="Begun D."/>
            <person name="Bhutkar A."/>
            <person name="Blanco E."/>
            <person name="Bosak S.A."/>
            <person name="Bradley R.K."/>
            <person name="Brand A.D."/>
            <person name="Brent M.R."/>
            <person name="Brooks A.N."/>
            <person name="Brown R.H."/>
            <person name="Butlin R.K."/>
            <person name="Caggese C."/>
            <person name="Calvi B.R."/>
            <person name="Bernardo de Carvalho A."/>
            <person name="Caspi A."/>
            <person name="Castrezana S."/>
            <person name="Celniker S.E."/>
            <person name="Chang J.L."/>
            <person name="Chapple C."/>
            <person name="Chatterji S."/>
            <person name="Chinwalla A."/>
            <person name="Civetta A."/>
            <person name="Clifton S.W."/>
            <person name="Comeron J.M."/>
            <person name="Costello J.C."/>
            <person name="Coyne J.A."/>
            <person name="Daub J."/>
            <person name="David R.G."/>
            <person name="Delcher A.L."/>
            <person name="Delehaunty K."/>
            <person name="Do C.B."/>
            <person name="Ebling H."/>
            <person name="Edwards K."/>
            <person name="Eickbush T."/>
            <person name="Evans J.D."/>
            <person name="Filipski A."/>
            <person name="Findeiss S."/>
            <person name="Freyhult E."/>
            <person name="Fulton L."/>
            <person name="Fulton R."/>
            <person name="Garcia A.C."/>
            <person name="Gardiner A."/>
            <person name="Garfield D.A."/>
            <person name="Garvin B.E."/>
            <person name="Gibson G."/>
            <person name="Gilbert D."/>
            <person name="Gnerre S."/>
            <person name="Godfrey J."/>
            <person name="Good R."/>
            <person name="Gotea V."/>
            <person name="Gravely B."/>
            <person name="Greenberg A.J."/>
            <person name="Griffiths-Jones S."/>
            <person name="Gross S."/>
            <person name="Guigo R."/>
            <person name="Gustafson E.A."/>
            <person name="Haerty W."/>
            <person name="Hahn M.W."/>
            <person name="Halligan D.L."/>
            <person name="Halpern A.L."/>
            <person name="Halter G.M."/>
            <person name="Han M.V."/>
            <person name="Heger A."/>
            <person name="Hillier L."/>
            <person name="Hinrichs A.S."/>
            <person name="Holmes I."/>
            <person name="Hoskins R.A."/>
            <person name="Hubisz M.J."/>
            <person name="Hultmark D."/>
            <person name="Huntley M.A."/>
            <person name="Jaffe D.B."/>
            <person name="Jagadeeshan S."/>
            <person name="Jeck W.R."/>
            <person name="Johnson J."/>
            <person name="Jones C.D."/>
            <person name="Jordan W.C."/>
            <person name="Karpen G.H."/>
            <person name="Kataoka E."/>
            <person name="Keightley P.D."/>
            <person name="Kheradpour P."/>
            <person name="Kirkness E.F."/>
            <person name="Koerich L.B."/>
            <person name="Kristiansen K."/>
            <person name="Kudrna D."/>
            <person name="Kulathinal R.J."/>
            <person name="Kumar S."/>
            <person name="Kwok R."/>
            <person name="Lander E."/>
            <person name="Langley C.H."/>
            <person name="Lapoint R."/>
            <person name="Lazzaro B.P."/>
            <person name="Lee S.J."/>
            <person name="Levesque L."/>
            <person name="Li R."/>
            <person name="Lin C.F."/>
            <person name="Lin M.F."/>
            <person name="Lindblad-Toh K."/>
            <person name="Llopart A."/>
            <person name="Long M."/>
            <person name="Low L."/>
            <person name="Lozovsky E."/>
            <person name="Lu J."/>
            <person name="Luo M."/>
            <person name="Machado C.A."/>
            <person name="Makalowski W."/>
            <person name="Marzo M."/>
            <person name="Matsuda M."/>
            <person name="Matzkin L."/>
            <person name="McAllister B."/>
            <person name="McBride C.S."/>
            <person name="McKernan B."/>
            <person name="McKernan K."/>
            <person name="Mendez-Lago M."/>
            <person name="Minx P."/>
            <person name="Mollenhauer M.U."/>
            <person name="Montooth K."/>
            <person name="Mount S.M."/>
            <person name="Mu X."/>
            <person name="Myers E."/>
            <person name="Negre B."/>
            <person name="Newfeld S."/>
            <person name="Nielsen R."/>
            <person name="Noor M.A."/>
            <person name="O'Grady P."/>
            <person name="Pachter L."/>
            <person name="Papaceit M."/>
            <person name="Parisi M.J."/>
            <person name="Parisi M."/>
            <person name="Parts L."/>
            <person name="Pedersen J.S."/>
            <person name="Pesole G."/>
            <person name="Phillippy A.M."/>
            <person name="Ponting C.P."/>
            <person name="Pop M."/>
            <person name="Porcelli D."/>
            <person name="Powell J.R."/>
            <person name="Prohaska S."/>
            <person name="Pruitt K."/>
            <person name="Puig M."/>
            <person name="Quesneville H."/>
            <person name="Ram K.R."/>
            <person name="Rand D."/>
            <person name="Rasmussen M.D."/>
            <person name="Reed L.K."/>
            <person name="Reenan R."/>
            <person name="Reily A."/>
            <person name="Remington K.A."/>
            <person name="Rieger T.T."/>
            <person name="Ritchie M.G."/>
            <person name="Robin C."/>
            <person name="Rogers Y.H."/>
            <person name="Rohde C."/>
            <person name="Rozas J."/>
            <person name="Rubenfield M.J."/>
            <person name="Ruiz A."/>
            <person name="Russo S."/>
            <person name="Salzberg S.L."/>
            <person name="Sanchez-Gracia A."/>
            <person name="Saranga D.J."/>
            <person name="Sato H."/>
            <person name="Schaeffer S.W."/>
            <person name="Schatz M.C."/>
            <person name="Schlenke T."/>
            <person name="Schwartz R."/>
            <person name="Segarra C."/>
            <person name="Singh R.S."/>
            <person name="Sirot L."/>
            <person name="Sirota M."/>
            <person name="Sisneros N.B."/>
            <person name="Smith C.D."/>
            <person name="Smith T.F."/>
            <person name="Spieth J."/>
            <person name="Stage D.E."/>
            <person name="Stark A."/>
            <person name="Stephan W."/>
            <person name="Strausberg R.L."/>
            <person name="Strempel S."/>
            <person name="Sturgill D."/>
            <person name="Sutton G."/>
            <person name="Sutton G.G."/>
            <person name="Tao W."/>
            <person name="Teichmann S."/>
            <person name="Tobari Y.N."/>
            <person name="Tomimura Y."/>
            <person name="Tsolas J.M."/>
            <person name="Valente V.L."/>
            <person name="Venter E."/>
            <person name="Venter J.C."/>
            <person name="Vicario S."/>
            <person name="Vieira F.G."/>
            <person name="Vilella A.J."/>
            <person name="Villasante A."/>
            <person name="Walenz B."/>
            <person name="Wang J."/>
            <person name="Wasserman M."/>
            <person name="Watts T."/>
            <person name="Wilson D."/>
            <person name="Wilson R.K."/>
            <person name="Wing R.A."/>
            <person name="Wolfner M.F."/>
            <person name="Wong A."/>
            <person name="Wong G.K."/>
            <person name="Wu C.I."/>
            <person name="Wu G."/>
            <person name="Yamamoto D."/>
            <person name="Yang H.P."/>
            <person name="Yang S.P."/>
            <person name="Yorke J.A."/>
            <person name="Yoshida K."/>
            <person name="Zdobnov E."/>
            <person name="Zhang P."/>
            <person name="Zhang Y."/>
            <person name="Zimin A.V."/>
            <person name="Baldwin J."/>
            <person name="Abdouelleil A."/>
            <person name="Abdulkadir J."/>
            <person name="Abebe A."/>
            <person name="Abera B."/>
            <person name="Abreu J."/>
            <person name="Acer S.C."/>
            <person name="Aftuck L."/>
            <person name="Alexander A."/>
            <person name="An P."/>
            <person name="Anderson E."/>
            <person name="Anderson S."/>
            <person name="Arachi H."/>
            <person name="Azer M."/>
            <person name="Bachantsang P."/>
            <person name="Barry A."/>
            <person name="Bayul T."/>
            <person name="Berlin A."/>
            <person name="Bessette D."/>
            <person name="Bloom T."/>
            <person name="Blye J."/>
            <person name="Boguslavskiy L."/>
            <person name="Bonnet C."/>
            <person name="Boukhgalter B."/>
            <person name="Bourzgui I."/>
            <person name="Brown A."/>
            <person name="Cahill P."/>
            <person name="Channer S."/>
            <person name="Cheshatsang Y."/>
            <person name="Chuda L."/>
            <person name="Citroen M."/>
            <person name="Collymore A."/>
            <person name="Cooke P."/>
            <person name="Costello M."/>
            <person name="D'Aco K."/>
            <person name="Daza R."/>
            <person name="De Haan G."/>
            <person name="DeGray S."/>
            <person name="DeMaso C."/>
            <person name="Dhargay N."/>
            <person name="Dooley K."/>
            <person name="Dooley E."/>
            <person name="Doricent M."/>
            <person name="Dorje P."/>
            <person name="Dorjee K."/>
            <person name="Dupes A."/>
            <person name="Elong R."/>
            <person name="Falk J."/>
            <person name="Farina A."/>
            <person name="Faro S."/>
            <person name="Ferguson D."/>
            <person name="Fisher S."/>
            <person name="Foley C.D."/>
            <person name="Franke A."/>
            <person name="Friedrich D."/>
            <person name="Gadbois L."/>
            <person name="Gearin G."/>
            <person name="Gearin C.R."/>
            <person name="Giannoukos G."/>
            <person name="Goode T."/>
            <person name="Graham J."/>
            <person name="Grandbois E."/>
            <person name="Grewal S."/>
            <person name="Gyaltsen K."/>
            <person name="Hafez N."/>
            <person name="Hagos B."/>
            <person name="Hall J."/>
            <person name="Henson C."/>
            <person name="Hollinger A."/>
            <person name="Honan T."/>
            <person name="Huard M.D."/>
            <person name="Hughes L."/>
            <person name="Hurhula B."/>
            <person name="Husby M.E."/>
            <person name="Kamat A."/>
            <person name="Kanga B."/>
            <person name="Kashin S."/>
            <person name="Khazanovich D."/>
            <person name="Kisner P."/>
            <person name="Lance K."/>
            <person name="Lara M."/>
            <person name="Lee W."/>
            <person name="Lennon N."/>
            <person name="Letendre F."/>
            <person name="LeVine R."/>
            <person name="Lipovsky A."/>
            <person name="Liu X."/>
            <person name="Liu J."/>
            <person name="Liu S."/>
            <person name="Lokyitsang T."/>
            <person name="Lokyitsang Y."/>
            <person name="Lubonja R."/>
            <person name="Lui A."/>
            <person name="MacDonald P."/>
            <person name="Magnisalis V."/>
            <person name="Maru K."/>
            <person name="Matthews C."/>
            <person name="McCusker W."/>
            <person name="McDonough S."/>
            <person name="Mehta T."/>
            <person name="Meldrim J."/>
            <person name="Meneus L."/>
            <person name="Mihai O."/>
            <person name="Mihalev A."/>
            <person name="Mihova T."/>
            <person name="Mittelman R."/>
            <person name="Mlenga V."/>
            <person name="Montmayeur A."/>
            <person name="Mulrain L."/>
            <person name="Navidi A."/>
            <person name="Naylor J."/>
            <person name="Negash T."/>
            <person name="Nguyen T."/>
            <person name="Nguyen N."/>
            <person name="Nicol R."/>
            <person name="Norbu C."/>
            <person name="Norbu N."/>
            <person name="Novod N."/>
            <person name="O'Neill B."/>
            <person name="Osman S."/>
            <person name="Markiewicz E."/>
            <person name="Oyono O.L."/>
            <person name="Patti C."/>
            <person name="Phunkhang P."/>
            <person name="Pierre F."/>
            <person name="Priest M."/>
            <person name="Raghuraman S."/>
            <person name="Rege F."/>
            <person name="Reyes R."/>
            <person name="Rise C."/>
            <person name="Rogov P."/>
            <person name="Ross K."/>
            <person name="Ryan E."/>
            <person name="Settipalli S."/>
            <person name="Shea T."/>
            <person name="Sherpa N."/>
            <person name="Shi L."/>
            <person name="Shih D."/>
            <person name="Sparrow T."/>
            <person name="Spaulding J."/>
            <person name="Stalker J."/>
            <person name="Stange-Thomann N."/>
            <person name="Stavropoulos S."/>
            <person name="Stone C."/>
            <person name="Strader C."/>
            <person name="Tesfaye S."/>
            <person name="Thomson T."/>
            <person name="Thoulutsang Y."/>
            <person name="Thoulutsang D."/>
            <person name="Topham K."/>
            <person name="Topping I."/>
            <person name="Tsamla T."/>
            <person name="Vassiliev H."/>
            <person name="Vo A."/>
            <person name="Wangchuk T."/>
            <person name="Wangdi T."/>
            <person name="Weiand M."/>
            <person name="Wilkinson J."/>
            <person name="Wilson A."/>
            <person name="Yadav S."/>
            <person name="Young G."/>
            <person name="Yu Q."/>
            <person name="Zembek L."/>
            <person name="Zhong D."/>
            <person name="Zimmer A."/>
            <person name="Zwirko Z."/>
            <person name="Jaffe D.B."/>
            <person name="Alvarez P."/>
            <person name="Brockman W."/>
            <person name="Butler J."/>
            <person name="Chin C."/>
            <person name="Gnerre S."/>
            <person name="Grabherr M."/>
            <person name="Kleber M."/>
            <person name="Mauceli E."/>
            <person name="MacCallum I."/>
        </authorList>
    </citation>
    <scope>NUCLEOTIDE SEQUENCE [LARGE SCALE GENOMIC DNA]</scope>
    <source>
        <strain evidence="2">MSH-3 / Tucson 14011-0111.49</strain>
    </source>
</reference>
<dbReference type="AlphaFoldDB" id="B4H996"/>
<sequence length="78" mass="8118">MGYGYANYSNDTLPPCWALGTGTGTTFLHPGTFSSVMIIRAQGLDGTVTGPVRMGFEIGAEFASEGLRCGKSLGNHSS</sequence>
<evidence type="ECO:0000313" key="2">
    <source>
        <dbReference type="Proteomes" id="UP000008744"/>
    </source>
</evidence>
<protein>
    <submittedName>
        <fullName evidence="1">GL20942</fullName>
    </submittedName>
</protein>
<evidence type="ECO:0000313" key="1">
    <source>
        <dbReference type="EMBL" id="EDW35320.1"/>
    </source>
</evidence>
<proteinExistence type="predicted"/>
<name>B4H996_DROPE</name>
<gene>
    <name evidence="1" type="primary">Dper\GL20942</name>
    <name evidence="1" type="ORF">Dper_GL20942</name>
</gene>